<dbReference type="OrthoDB" id="9804286at2"/>
<reference evidence="3 4" key="1">
    <citation type="journal article" date="2017" name="Antonie Van Leeuwenhoek">
        <title>Rhizobium rhizosphaerae sp. nov., a novel species isolated from rice rhizosphere.</title>
        <authorList>
            <person name="Zhao J.J."/>
            <person name="Zhang J."/>
            <person name="Zhang R.J."/>
            <person name="Zhang C.W."/>
            <person name="Yin H.Q."/>
            <person name="Zhang X.X."/>
        </authorList>
    </citation>
    <scope>NUCLEOTIDE SEQUENCE [LARGE SCALE GENOMIC DNA]</scope>
    <source>
        <strain evidence="3 4">E3</strain>
    </source>
</reference>
<organism evidence="3 4">
    <name type="scientific">Aliiglaciecola lipolytica E3</name>
    <dbReference type="NCBI Taxonomy" id="1127673"/>
    <lineage>
        <taxon>Bacteria</taxon>
        <taxon>Pseudomonadati</taxon>
        <taxon>Pseudomonadota</taxon>
        <taxon>Gammaproteobacteria</taxon>
        <taxon>Alteromonadales</taxon>
        <taxon>Alteromonadaceae</taxon>
        <taxon>Aliiglaciecola</taxon>
    </lineage>
</organism>
<dbReference type="RefSeq" id="WP_008842880.1">
    <property type="nucleotide sequence ID" value="NZ_BAEN01000014.1"/>
</dbReference>
<dbReference type="EMBL" id="BAEN01000014">
    <property type="protein sequence ID" value="GAC13060.1"/>
    <property type="molecule type" value="Genomic_DNA"/>
</dbReference>
<name>K6YNY2_9ALTE</name>
<dbReference type="GO" id="GO:0008641">
    <property type="term" value="F:ubiquitin-like modifier activating enzyme activity"/>
    <property type="evidence" value="ECO:0007669"/>
    <property type="project" value="InterPro"/>
</dbReference>
<evidence type="ECO:0000256" key="1">
    <source>
        <dbReference type="ARBA" id="ARBA00009919"/>
    </source>
</evidence>
<comment type="similarity">
    <text evidence="1">Belongs to the HesA/MoeB/ThiF family.</text>
</comment>
<dbReference type="GO" id="GO:0016779">
    <property type="term" value="F:nucleotidyltransferase activity"/>
    <property type="evidence" value="ECO:0007669"/>
    <property type="project" value="UniProtKB-KW"/>
</dbReference>
<comment type="caution">
    <text evidence="3">The sequence shown here is derived from an EMBL/GenBank/DDBJ whole genome shotgun (WGS) entry which is preliminary data.</text>
</comment>
<accession>K6YNY2</accession>
<dbReference type="Gene3D" id="3.40.50.720">
    <property type="entry name" value="NAD(P)-binding Rossmann-like Domain"/>
    <property type="match status" value="1"/>
</dbReference>
<sequence>MIENTPPKQLSHKLAMRYSRQVMLPGFDLEKQELLLSKKVLVIGVGGLGCAAAQYLVASGIAQITLVDDDKVDETNLPRQILHGESDVGMNKCQSAKNKLAKLNSAAKISTIENRLHDDELEQVLIAHDIVIDCSDNLATRNQLNRACLQAQKPLVSGAAIRMEGQIFSMQPSAKNACYGCLSRHFGEQSLTCSDAGVMSPLVGVIGSMQALEAIKIMVDYGQPLNNQLMLFDAMTLQWQRFSVPKSADCKACGQVNSE</sequence>
<dbReference type="NCBIfam" id="NF004281">
    <property type="entry name" value="PRK05690.1"/>
    <property type="match status" value="1"/>
</dbReference>
<dbReference type="PANTHER" id="PTHR10953:SF194">
    <property type="entry name" value="MOLYBDOPTERIN-SYNTHASE ADENYLYLTRANSFERASE"/>
    <property type="match status" value="1"/>
</dbReference>
<dbReference type="SUPFAM" id="SSF69572">
    <property type="entry name" value="Activating enzymes of the ubiquitin-like proteins"/>
    <property type="match status" value="1"/>
</dbReference>
<evidence type="ECO:0000313" key="3">
    <source>
        <dbReference type="EMBL" id="GAC13060.1"/>
    </source>
</evidence>
<dbReference type="AlphaFoldDB" id="K6YNY2"/>
<dbReference type="InterPro" id="IPR000594">
    <property type="entry name" value="ThiF_NAD_FAD-bd"/>
</dbReference>
<gene>
    <name evidence="3" type="primary">moeB</name>
    <name evidence="3" type="ORF">GLIP_0413</name>
</gene>
<feature type="domain" description="THIF-type NAD/FAD binding fold" evidence="2">
    <location>
        <begin position="18"/>
        <end position="251"/>
    </location>
</feature>
<dbReference type="CDD" id="cd00757">
    <property type="entry name" value="ThiF_MoeB_HesA_family"/>
    <property type="match status" value="1"/>
</dbReference>
<proteinExistence type="inferred from homology"/>
<evidence type="ECO:0000259" key="2">
    <source>
        <dbReference type="Pfam" id="PF00899"/>
    </source>
</evidence>
<dbReference type="GO" id="GO:0004792">
    <property type="term" value="F:thiosulfate-cyanide sulfurtransferase activity"/>
    <property type="evidence" value="ECO:0007669"/>
    <property type="project" value="TreeGrafter"/>
</dbReference>
<dbReference type="InterPro" id="IPR035985">
    <property type="entry name" value="Ubiquitin-activating_enz"/>
</dbReference>
<evidence type="ECO:0000313" key="4">
    <source>
        <dbReference type="Proteomes" id="UP000006334"/>
    </source>
</evidence>
<dbReference type="STRING" id="1127673.GLIP_0413"/>
<keyword evidence="4" id="KW-1185">Reference proteome</keyword>
<dbReference type="Pfam" id="PF00899">
    <property type="entry name" value="ThiF"/>
    <property type="match status" value="1"/>
</dbReference>
<keyword evidence="3" id="KW-0808">Transferase</keyword>
<keyword evidence="3" id="KW-0548">Nucleotidyltransferase</keyword>
<dbReference type="GO" id="GO:0005829">
    <property type="term" value="C:cytosol"/>
    <property type="evidence" value="ECO:0007669"/>
    <property type="project" value="TreeGrafter"/>
</dbReference>
<dbReference type="InterPro" id="IPR045886">
    <property type="entry name" value="ThiF/MoeB/HesA"/>
</dbReference>
<dbReference type="FunFam" id="3.40.50.720:FF:000080">
    <property type="entry name" value="Thiazole biosynthesis adenylyltransferase ThiF"/>
    <property type="match status" value="1"/>
</dbReference>
<dbReference type="Proteomes" id="UP000006334">
    <property type="component" value="Unassembled WGS sequence"/>
</dbReference>
<protein>
    <submittedName>
        <fullName evidence="3">Adenylyltransferase and sulfurtransferase</fullName>
    </submittedName>
</protein>
<dbReference type="PANTHER" id="PTHR10953">
    <property type="entry name" value="UBIQUITIN-ACTIVATING ENZYME E1"/>
    <property type="match status" value="1"/>
</dbReference>
<dbReference type="eggNOG" id="COG0476">
    <property type="taxonomic scope" value="Bacteria"/>
</dbReference>
<dbReference type="GO" id="GO:0008146">
    <property type="term" value="F:sulfotransferase activity"/>
    <property type="evidence" value="ECO:0007669"/>
    <property type="project" value="TreeGrafter"/>
</dbReference>